<dbReference type="SUPFAM" id="SSF57667">
    <property type="entry name" value="beta-beta-alpha zinc fingers"/>
    <property type="match status" value="1"/>
</dbReference>
<evidence type="ECO:0000256" key="4">
    <source>
        <dbReference type="ARBA" id="ARBA00022840"/>
    </source>
</evidence>
<protein>
    <recommendedName>
        <fullName evidence="6">C2H2-type domain-containing protein</fullName>
    </recommendedName>
</protein>
<reference evidence="7 8" key="1">
    <citation type="journal article" date="2023" name="Insect Mol. Biol.">
        <title>Genome sequencing provides insights into the evolution of gene families encoding plant cell wall-degrading enzymes in longhorned beetles.</title>
        <authorList>
            <person name="Shin N.R."/>
            <person name="Okamura Y."/>
            <person name="Kirsch R."/>
            <person name="Pauchet Y."/>
        </authorList>
    </citation>
    <scope>NUCLEOTIDE SEQUENCE [LARGE SCALE GENOMIC DNA]</scope>
    <source>
        <strain evidence="7">EAD_L_NR</strain>
    </source>
</reference>
<dbReference type="Pfam" id="PF01715">
    <property type="entry name" value="IPPT"/>
    <property type="match status" value="1"/>
</dbReference>
<dbReference type="InterPro" id="IPR013087">
    <property type="entry name" value="Znf_C2H2_type"/>
</dbReference>
<keyword evidence="8" id="KW-1185">Reference proteome</keyword>
<comment type="similarity">
    <text evidence="1 5">Belongs to the IPP transferase family.</text>
</comment>
<dbReference type="NCBIfam" id="TIGR00174">
    <property type="entry name" value="miaA"/>
    <property type="match status" value="1"/>
</dbReference>
<keyword evidence="3 5" id="KW-0547">Nucleotide-binding</keyword>
<dbReference type="InterPro" id="IPR018022">
    <property type="entry name" value="IPT"/>
</dbReference>
<name>A0AAV8W0Q6_9CUCU</name>
<dbReference type="Gene3D" id="3.30.160.60">
    <property type="entry name" value="Classic Zinc Finger"/>
    <property type="match status" value="1"/>
</dbReference>
<keyword evidence="4 5" id="KW-0067">ATP-binding</keyword>
<proteinExistence type="inferred from homology"/>
<sequence>MTMNSKLPLVIILGATGSGKTRLSLELAKRFSGEIIGADSIQVYKALDIISAKATPAERSVAPHHLINILEPTDAFTVVDYRNKALSCINTVLEKNKLPIVVGGTNYYIESILWKILVEDESFHLKSAIGVLPNNEHELPSEVLHKKLSEVDPGMARRLHPNNKRKIMRSLEVFYQKGRQHSAILDEQHADVEGSLSDGGLRFPNSLVLWLRCDQEVLDKRLNERVDGMIQEGLLKELTAFHKLYNSKRISDEKLPDYTKGIFQSIGLKEFHSYLMLSDEERGGDEGAKKLEEGIGLLKMATRRYARKQNKWITNRFLGRSDRQVPPVYGLDTTDVSLWRESVSSVAEQIVESYVTNKKCTHEALPVQCVNSVPNCEDYTYTCDICERVFVGELQWRIHQKSNRHRRRLESRNKKAKTS</sequence>
<dbReference type="Gene3D" id="3.40.50.300">
    <property type="entry name" value="P-loop containing nucleotide triphosphate hydrolases"/>
    <property type="match status" value="1"/>
</dbReference>
<dbReference type="EMBL" id="JANEYG010000016">
    <property type="protein sequence ID" value="KAJ8919812.1"/>
    <property type="molecule type" value="Genomic_DNA"/>
</dbReference>
<evidence type="ECO:0000313" key="7">
    <source>
        <dbReference type="EMBL" id="KAJ8919812.1"/>
    </source>
</evidence>
<keyword evidence="2 5" id="KW-0808">Transferase</keyword>
<evidence type="ECO:0000313" key="8">
    <source>
        <dbReference type="Proteomes" id="UP001159042"/>
    </source>
</evidence>
<evidence type="ECO:0000256" key="1">
    <source>
        <dbReference type="ARBA" id="ARBA00005842"/>
    </source>
</evidence>
<comment type="caution">
    <text evidence="7">The sequence shown here is derived from an EMBL/GenBank/DDBJ whole genome shotgun (WGS) entry which is preliminary data.</text>
</comment>
<dbReference type="HAMAP" id="MF_00185">
    <property type="entry name" value="IPP_trans"/>
    <property type="match status" value="1"/>
</dbReference>
<dbReference type="PROSITE" id="PS00028">
    <property type="entry name" value="ZINC_FINGER_C2H2_1"/>
    <property type="match status" value="1"/>
</dbReference>
<dbReference type="SUPFAM" id="SSF52540">
    <property type="entry name" value="P-loop containing nucleoside triphosphate hydrolases"/>
    <property type="match status" value="2"/>
</dbReference>
<dbReference type="PANTHER" id="PTHR11088">
    <property type="entry name" value="TRNA DIMETHYLALLYLTRANSFERASE"/>
    <property type="match status" value="1"/>
</dbReference>
<evidence type="ECO:0000256" key="5">
    <source>
        <dbReference type="RuleBase" id="RU003785"/>
    </source>
</evidence>
<evidence type="ECO:0000259" key="6">
    <source>
        <dbReference type="PROSITE" id="PS00028"/>
    </source>
</evidence>
<dbReference type="AlphaFoldDB" id="A0AAV8W0Q6"/>
<dbReference type="Gene3D" id="1.10.20.140">
    <property type="match status" value="1"/>
</dbReference>
<organism evidence="7 8">
    <name type="scientific">Exocentrus adspersus</name>
    <dbReference type="NCBI Taxonomy" id="1586481"/>
    <lineage>
        <taxon>Eukaryota</taxon>
        <taxon>Metazoa</taxon>
        <taxon>Ecdysozoa</taxon>
        <taxon>Arthropoda</taxon>
        <taxon>Hexapoda</taxon>
        <taxon>Insecta</taxon>
        <taxon>Pterygota</taxon>
        <taxon>Neoptera</taxon>
        <taxon>Endopterygota</taxon>
        <taxon>Coleoptera</taxon>
        <taxon>Polyphaga</taxon>
        <taxon>Cucujiformia</taxon>
        <taxon>Chrysomeloidea</taxon>
        <taxon>Cerambycidae</taxon>
        <taxon>Lamiinae</taxon>
        <taxon>Acanthocinini</taxon>
        <taxon>Exocentrus</taxon>
    </lineage>
</organism>
<accession>A0AAV8W0Q6</accession>
<dbReference type="InterPro" id="IPR036236">
    <property type="entry name" value="Znf_C2H2_sf"/>
</dbReference>
<dbReference type="PANTHER" id="PTHR11088:SF89">
    <property type="entry name" value="TRNA DIMETHYLALLYLTRANSFERASE"/>
    <property type="match status" value="1"/>
</dbReference>
<dbReference type="Pfam" id="PF12874">
    <property type="entry name" value="zf-met"/>
    <property type="match status" value="1"/>
</dbReference>
<feature type="domain" description="C2H2-type" evidence="6">
    <location>
        <begin position="383"/>
        <end position="405"/>
    </location>
</feature>
<evidence type="ECO:0000256" key="2">
    <source>
        <dbReference type="ARBA" id="ARBA00022679"/>
    </source>
</evidence>
<dbReference type="Proteomes" id="UP001159042">
    <property type="component" value="Unassembled WGS sequence"/>
</dbReference>
<gene>
    <name evidence="7" type="ORF">NQ315_006341</name>
</gene>
<evidence type="ECO:0000256" key="3">
    <source>
        <dbReference type="ARBA" id="ARBA00022741"/>
    </source>
</evidence>
<dbReference type="GO" id="GO:0005739">
    <property type="term" value="C:mitochondrion"/>
    <property type="evidence" value="ECO:0007669"/>
    <property type="project" value="TreeGrafter"/>
</dbReference>
<dbReference type="GO" id="GO:0052381">
    <property type="term" value="F:tRNA dimethylallyltransferase activity"/>
    <property type="evidence" value="ECO:0007669"/>
    <property type="project" value="InterPro"/>
</dbReference>
<dbReference type="InterPro" id="IPR039657">
    <property type="entry name" value="Dimethylallyltransferase"/>
</dbReference>
<dbReference type="GO" id="GO:0006400">
    <property type="term" value="P:tRNA modification"/>
    <property type="evidence" value="ECO:0007669"/>
    <property type="project" value="TreeGrafter"/>
</dbReference>
<dbReference type="InterPro" id="IPR027417">
    <property type="entry name" value="P-loop_NTPase"/>
</dbReference>
<dbReference type="GO" id="GO:0005524">
    <property type="term" value="F:ATP binding"/>
    <property type="evidence" value="ECO:0007669"/>
    <property type="project" value="UniProtKB-KW"/>
</dbReference>